<gene>
    <name evidence="2" type="ORF">FG385_17615</name>
</gene>
<comment type="caution">
    <text evidence="2">The sequence shown here is derived from an EMBL/GenBank/DDBJ whole genome shotgun (WGS) entry which is preliminary data.</text>
</comment>
<dbReference type="RefSeq" id="WP_139097830.1">
    <property type="nucleotide sequence ID" value="NZ_VDFW01000014.1"/>
</dbReference>
<name>A0A5C4LY57_9PSEU</name>
<dbReference type="EMBL" id="VDFW01000014">
    <property type="protein sequence ID" value="TNC24619.1"/>
    <property type="molecule type" value="Genomic_DNA"/>
</dbReference>
<dbReference type="Proteomes" id="UP000305546">
    <property type="component" value="Unassembled WGS sequence"/>
</dbReference>
<evidence type="ECO:0000313" key="2">
    <source>
        <dbReference type="EMBL" id="TNC24619.1"/>
    </source>
</evidence>
<dbReference type="AlphaFoldDB" id="A0A5C4LY57"/>
<protein>
    <submittedName>
        <fullName evidence="2">Uncharacterized protein</fullName>
    </submittedName>
</protein>
<organism evidence="2 3">
    <name type="scientific">Amycolatopsis alkalitolerans</name>
    <dbReference type="NCBI Taxonomy" id="2547244"/>
    <lineage>
        <taxon>Bacteria</taxon>
        <taxon>Bacillati</taxon>
        <taxon>Actinomycetota</taxon>
        <taxon>Actinomycetes</taxon>
        <taxon>Pseudonocardiales</taxon>
        <taxon>Pseudonocardiaceae</taxon>
        <taxon>Amycolatopsis</taxon>
    </lineage>
</organism>
<evidence type="ECO:0000313" key="3">
    <source>
        <dbReference type="Proteomes" id="UP000305546"/>
    </source>
</evidence>
<evidence type="ECO:0000256" key="1">
    <source>
        <dbReference type="SAM" id="MobiDB-lite"/>
    </source>
</evidence>
<reference evidence="2 3" key="1">
    <citation type="submission" date="2019-06" db="EMBL/GenBank/DDBJ databases">
        <title>Amycolatopsis alkalitolerans sp. nov., isolated from Gastrodia elata Blume.</title>
        <authorList>
            <person name="Narsing Rao M.P."/>
            <person name="Li W.J."/>
        </authorList>
    </citation>
    <scope>NUCLEOTIDE SEQUENCE [LARGE SCALE GENOMIC DNA]</scope>
    <source>
        <strain evidence="2 3">SYSUP0005</strain>
    </source>
</reference>
<sequence>MTELQDSVDAREIAPNSLEQVDTPRVDTLLKTIRKRRTASTTKTVRSVFSGIMGLAARRRRRPTAANGRSRCLRSP</sequence>
<feature type="region of interest" description="Disordered" evidence="1">
    <location>
        <begin position="1"/>
        <end position="22"/>
    </location>
</feature>
<accession>A0A5C4LY57</accession>
<keyword evidence="3" id="KW-1185">Reference proteome</keyword>
<proteinExistence type="predicted"/>